<dbReference type="Proteomes" id="UP000325945">
    <property type="component" value="Unassembled WGS sequence"/>
</dbReference>
<dbReference type="EMBL" id="ML741805">
    <property type="protein sequence ID" value="KAE8325784.1"/>
    <property type="molecule type" value="Genomic_DNA"/>
</dbReference>
<dbReference type="AlphaFoldDB" id="A0A5N6WXZ1"/>
<evidence type="ECO:0000256" key="1">
    <source>
        <dbReference type="SAM" id="Phobius"/>
    </source>
</evidence>
<feature type="transmembrane region" description="Helical" evidence="1">
    <location>
        <begin position="31"/>
        <end position="54"/>
    </location>
</feature>
<proteinExistence type="predicted"/>
<accession>A0A5N6WXZ1</accession>
<name>A0A5N6WXZ1_9EURO</name>
<keyword evidence="1" id="KW-1133">Transmembrane helix</keyword>
<keyword evidence="3" id="KW-1185">Reference proteome</keyword>
<gene>
    <name evidence="2" type="ORF">BDV39DRAFT_178325</name>
</gene>
<keyword evidence="1" id="KW-0472">Membrane</keyword>
<protein>
    <submittedName>
        <fullName evidence="2">Uncharacterized protein</fullName>
    </submittedName>
</protein>
<keyword evidence="1" id="KW-0812">Transmembrane</keyword>
<evidence type="ECO:0000313" key="2">
    <source>
        <dbReference type="EMBL" id="KAE8325784.1"/>
    </source>
</evidence>
<evidence type="ECO:0000313" key="3">
    <source>
        <dbReference type="Proteomes" id="UP000325945"/>
    </source>
</evidence>
<reference evidence="3" key="1">
    <citation type="submission" date="2019-04" db="EMBL/GenBank/DDBJ databases">
        <title>Friends and foes A comparative genomics studyof 23 Aspergillus species from section Flavi.</title>
        <authorList>
            <consortium name="DOE Joint Genome Institute"/>
            <person name="Kjaerbolling I."/>
            <person name="Vesth T."/>
            <person name="Frisvad J.C."/>
            <person name="Nybo J.L."/>
            <person name="Theobald S."/>
            <person name="Kildgaard S."/>
            <person name="Isbrandt T."/>
            <person name="Kuo A."/>
            <person name="Sato A."/>
            <person name="Lyhne E.K."/>
            <person name="Kogle M.E."/>
            <person name="Wiebenga A."/>
            <person name="Kun R.S."/>
            <person name="Lubbers R.J."/>
            <person name="Makela M.R."/>
            <person name="Barry K."/>
            <person name="Chovatia M."/>
            <person name="Clum A."/>
            <person name="Daum C."/>
            <person name="Haridas S."/>
            <person name="He G."/>
            <person name="LaButti K."/>
            <person name="Lipzen A."/>
            <person name="Mondo S."/>
            <person name="Riley R."/>
            <person name="Salamov A."/>
            <person name="Simmons B.A."/>
            <person name="Magnuson J.K."/>
            <person name="Henrissat B."/>
            <person name="Mortensen U.H."/>
            <person name="Larsen T.O."/>
            <person name="Devries R.P."/>
            <person name="Grigoriev I.V."/>
            <person name="Machida M."/>
            <person name="Baker S.E."/>
            <person name="Andersen M.R."/>
        </authorList>
    </citation>
    <scope>NUCLEOTIDE SEQUENCE [LARGE SCALE GENOMIC DNA]</scope>
    <source>
        <strain evidence="3">CBS 130017</strain>
    </source>
</reference>
<organism evidence="2 3">
    <name type="scientific">Aspergillus sergii</name>
    <dbReference type="NCBI Taxonomy" id="1034303"/>
    <lineage>
        <taxon>Eukaryota</taxon>
        <taxon>Fungi</taxon>
        <taxon>Dikarya</taxon>
        <taxon>Ascomycota</taxon>
        <taxon>Pezizomycotina</taxon>
        <taxon>Eurotiomycetes</taxon>
        <taxon>Eurotiomycetidae</taxon>
        <taxon>Eurotiales</taxon>
        <taxon>Aspergillaceae</taxon>
        <taxon>Aspergillus</taxon>
        <taxon>Aspergillus subgen. Circumdati</taxon>
    </lineage>
</organism>
<sequence length="58" mass="6693">MYAVTDEDQSKESDSATEDMRFEIYGSEDRFVAVLFISTKLSWNALIMFGRIIFGSWS</sequence>